<dbReference type="GO" id="GO:0016020">
    <property type="term" value="C:membrane"/>
    <property type="evidence" value="ECO:0007669"/>
    <property type="project" value="UniProtKB-SubCell"/>
</dbReference>
<accession>A0A554RNL6</accession>
<dbReference type="InterPro" id="IPR001733">
    <property type="entry name" value="Peptidase_S26B"/>
</dbReference>
<feature type="transmembrane region" description="Helical" evidence="6">
    <location>
        <begin position="12"/>
        <end position="36"/>
    </location>
</feature>
<dbReference type="GO" id="GO:0004252">
    <property type="term" value="F:serine-type endopeptidase activity"/>
    <property type="evidence" value="ECO:0007669"/>
    <property type="project" value="UniProtKB-UniRule"/>
</dbReference>
<proteinExistence type="predicted"/>
<evidence type="ECO:0000256" key="6">
    <source>
        <dbReference type="SAM" id="Phobius"/>
    </source>
</evidence>
<dbReference type="GO" id="GO:0009003">
    <property type="term" value="F:signal peptidase activity"/>
    <property type="evidence" value="ECO:0007669"/>
    <property type="project" value="UniProtKB-EC"/>
</dbReference>
<comment type="subcellular location">
    <subcellularLocation>
        <location evidence="1">Membrane</location>
    </subcellularLocation>
</comment>
<gene>
    <name evidence="8" type="ORF">FNM00_16610</name>
</gene>
<protein>
    <recommendedName>
        <fullName evidence="5">Signal peptidase I</fullName>
        <ecNumber evidence="5">3.4.21.89</ecNumber>
    </recommendedName>
</protein>
<dbReference type="RefSeq" id="WP_143914659.1">
    <property type="nucleotide sequence ID" value="NZ_VLNT01000021.1"/>
</dbReference>
<dbReference type="CDD" id="cd06530">
    <property type="entry name" value="S26_SPase_I"/>
    <property type="match status" value="1"/>
</dbReference>
<evidence type="ECO:0000259" key="7">
    <source>
        <dbReference type="Pfam" id="PF10502"/>
    </source>
</evidence>
<dbReference type="AlphaFoldDB" id="A0A554RNL6"/>
<dbReference type="EMBL" id="VLNT01000021">
    <property type="protein sequence ID" value="TSD55699.1"/>
    <property type="molecule type" value="Genomic_DNA"/>
</dbReference>
<dbReference type="GO" id="GO:0006465">
    <property type="term" value="P:signal peptide processing"/>
    <property type="evidence" value="ECO:0007669"/>
    <property type="project" value="UniProtKB-UniRule"/>
</dbReference>
<evidence type="ECO:0000256" key="1">
    <source>
        <dbReference type="ARBA" id="ARBA00004370"/>
    </source>
</evidence>
<name>A0A554RNL6_9ACTN</name>
<dbReference type="Pfam" id="PF10502">
    <property type="entry name" value="Peptidase_S26"/>
    <property type="match status" value="1"/>
</dbReference>
<dbReference type="PANTHER" id="PTHR10806:SF6">
    <property type="entry name" value="SIGNAL PEPTIDASE COMPLEX CATALYTIC SUBUNIT SEC11"/>
    <property type="match status" value="1"/>
</dbReference>
<dbReference type="SUPFAM" id="SSF51306">
    <property type="entry name" value="LexA/Signal peptidase"/>
    <property type="match status" value="1"/>
</dbReference>
<keyword evidence="9" id="KW-1185">Reference proteome</keyword>
<keyword evidence="3 6" id="KW-1133">Transmembrane helix</keyword>
<evidence type="ECO:0000256" key="5">
    <source>
        <dbReference type="NCBIfam" id="TIGR02228"/>
    </source>
</evidence>
<evidence type="ECO:0000313" key="8">
    <source>
        <dbReference type="EMBL" id="TSD55699.1"/>
    </source>
</evidence>
<sequence>MAAHRRPATVRAAVLLVLAWMGILGATVALLAAVVVPRLAGATPYAVLTSSMEPTLPPGTLVVARPVATDDIGVGDVITYQLASGRVLTATHRVTAIEQRLDGDRSLVTQGDANPVADPEPVRPVQVRGELWYAVPYLGYAHRWLTGAQRATLTLVIVGGLSVYALAMFAGAWRDRARSRPVSR</sequence>
<organism evidence="8 9">
    <name type="scientific">Aeromicrobium piscarium</name>
    <dbReference type="NCBI Taxonomy" id="2590901"/>
    <lineage>
        <taxon>Bacteria</taxon>
        <taxon>Bacillati</taxon>
        <taxon>Actinomycetota</taxon>
        <taxon>Actinomycetes</taxon>
        <taxon>Propionibacteriales</taxon>
        <taxon>Nocardioidaceae</taxon>
        <taxon>Aeromicrobium</taxon>
    </lineage>
</organism>
<keyword evidence="8" id="KW-0378">Hydrolase</keyword>
<feature type="domain" description="Peptidase S26" evidence="7">
    <location>
        <begin position="24"/>
        <end position="95"/>
    </location>
</feature>
<evidence type="ECO:0000313" key="9">
    <source>
        <dbReference type="Proteomes" id="UP000316988"/>
    </source>
</evidence>
<evidence type="ECO:0000256" key="3">
    <source>
        <dbReference type="ARBA" id="ARBA00022989"/>
    </source>
</evidence>
<evidence type="ECO:0000256" key="4">
    <source>
        <dbReference type="ARBA" id="ARBA00023136"/>
    </source>
</evidence>
<keyword evidence="2 6" id="KW-0812">Transmembrane</keyword>
<dbReference type="PANTHER" id="PTHR10806">
    <property type="entry name" value="SIGNAL PEPTIDASE COMPLEX CATALYTIC SUBUNIT SEC11"/>
    <property type="match status" value="1"/>
</dbReference>
<dbReference type="InterPro" id="IPR019533">
    <property type="entry name" value="Peptidase_S26"/>
</dbReference>
<dbReference type="OrthoDB" id="3178064at2"/>
<reference evidence="8 9" key="1">
    <citation type="submission" date="2019-07" db="EMBL/GenBank/DDBJ databases">
        <authorList>
            <person name="Zhao L.H."/>
        </authorList>
    </citation>
    <scope>NUCLEOTIDE SEQUENCE [LARGE SCALE GENOMIC DNA]</scope>
    <source>
        <strain evidence="8 9">Co35</strain>
    </source>
</reference>
<dbReference type="InterPro" id="IPR036286">
    <property type="entry name" value="LexA/Signal_pep-like_sf"/>
</dbReference>
<dbReference type="NCBIfam" id="TIGR02228">
    <property type="entry name" value="sigpep_I_arch"/>
    <property type="match status" value="1"/>
</dbReference>
<feature type="transmembrane region" description="Helical" evidence="6">
    <location>
        <begin position="153"/>
        <end position="173"/>
    </location>
</feature>
<dbReference type="EC" id="3.4.21.89" evidence="5"/>
<dbReference type="Proteomes" id="UP000316988">
    <property type="component" value="Unassembled WGS sequence"/>
</dbReference>
<evidence type="ECO:0000256" key="2">
    <source>
        <dbReference type="ARBA" id="ARBA00022692"/>
    </source>
</evidence>
<comment type="caution">
    <text evidence="8">The sequence shown here is derived from an EMBL/GenBank/DDBJ whole genome shotgun (WGS) entry which is preliminary data.</text>
</comment>
<keyword evidence="4 6" id="KW-0472">Membrane</keyword>